<dbReference type="EMBL" id="DMAI01000223">
    <property type="protein sequence ID" value="HAE48566.1"/>
    <property type="molecule type" value="Genomic_DNA"/>
</dbReference>
<evidence type="ECO:0000313" key="3">
    <source>
        <dbReference type="Proteomes" id="UP000257706"/>
    </source>
</evidence>
<reference evidence="2 3" key="1">
    <citation type="journal article" date="2018" name="Nat. Biotechnol.">
        <title>A standardized bacterial taxonomy based on genome phylogeny substantially revises the tree of life.</title>
        <authorList>
            <person name="Parks D.H."/>
            <person name="Chuvochina M."/>
            <person name="Waite D.W."/>
            <person name="Rinke C."/>
            <person name="Skarshewski A."/>
            <person name="Chaumeil P.A."/>
            <person name="Hugenholtz P."/>
        </authorList>
    </citation>
    <scope>NUCLEOTIDE SEQUENCE [LARGE SCALE GENOMIC DNA]</scope>
    <source>
        <strain evidence="2">UBA8739</strain>
    </source>
</reference>
<feature type="transmembrane region" description="Helical" evidence="1">
    <location>
        <begin position="40"/>
        <end position="57"/>
    </location>
</feature>
<evidence type="ECO:0000313" key="2">
    <source>
        <dbReference type="EMBL" id="HAE48566.1"/>
    </source>
</evidence>
<accession>A0A3B9ILG2</accession>
<keyword evidence="1" id="KW-0472">Membrane</keyword>
<name>A0A3B9ILG2_9PROT</name>
<keyword evidence="1" id="KW-0812">Transmembrane</keyword>
<sequence>MVMEQMMAAKDPETSPGAPAGFKGWLRGIWARFDLIDRQLVKVAGAVLVILILRPFLPPAVDMPAGAWILALALLLARPLARLIRRGGPGGPG</sequence>
<keyword evidence="1" id="KW-1133">Transmembrane helix</keyword>
<gene>
    <name evidence="2" type="ORF">DCK97_14195</name>
</gene>
<organism evidence="2 3">
    <name type="scientific">Tistrella mobilis</name>
    <dbReference type="NCBI Taxonomy" id="171437"/>
    <lineage>
        <taxon>Bacteria</taxon>
        <taxon>Pseudomonadati</taxon>
        <taxon>Pseudomonadota</taxon>
        <taxon>Alphaproteobacteria</taxon>
        <taxon>Geminicoccales</taxon>
        <taxon>Geminicoccaceae</taxon>
        <taxon>Tistrella</taxon>
    </lineage>
</organism>
<evidence type="ECO:0000256" key="1">
    <source>
        <dbReference type="SAM" id="Phobius"/>
    </source>
</evidence>
<dbReference type="AlphaFoldDB" id="A0A3B9ILG2"/>
<protein>
    <submittedName>
        <fullName evidence="2">Uncharacterized protein</fullName>
    </submittedName>
</protein>
<dbReference type="Proteomes" id="UP000257706">
    <property type="component" value="Unassembled WGS sequence"/>
</dbReference>
<feature type="transmembrane region" description="Helical" evidence="1">
    <location>
        <begin position="63"/>
        <end position="81"/>
    </location>
</feature>
<comment type="caution">
    <text evidence="2">The sequence shown here is derived from an EMBL/GenBank/DDBJ whole genome shotgun (WGS) entry which is preliminary data.</text>
</comment>
<proteinExistence type="predicted"/>